<feature type="domain" description="Nose resistant-to-fluoxetine protein N-terminal" evidence="1">
    <location>
        <begin position="1"/>
        <end position="95"/>
    </location>
</feature>
<sequence length="111" mass="12306">LDSDGKAKPGSFGGAVNWIGAYDQCNGIETQTYKLLLQMDADIPIGQDTVRLKFKGQYMSIRIWAIDPGRNNAYTPFDIGACVPDSCSEDDIRRYMTYGEKSVVPIEVYNG</sequence>
<evidence type="ECO:0000313" key="2">
    <source>
        <dbReference type="EMBL" id="CAH1801611.1"/>
    </source>
</evidence>
<dbReference type="EMBL" id="CAIIXF020000012">
    <property type="protein sequence ID" value="CAH1801611.1"/>
    <property type="molecule type" value="Genomic_DNA"/>
</dbReference>
<accession>A0A8S4Q4Z8</accession>
<protein>
    <recommendedName>
        <fullName evidence="1">Nose resistant-to-fluoxetine protein N-terminal domain-containing protein</fullName>
    </recommendedName>
</protein>
<proteinExistence type="predicted"/>
<dbReference type="Proteomes" id="UP000749559">
    <property type="component" value="Unassembled WGS sequence"/>
</dbReference>
<feature type="non-terminal residue" evidence="2">
    <location>
        <position position="111"/>
    </location>
</feature>
<dbReference type="OrthoDB" id="207378at2759"/>
<dbReference type="AlphaFoldDB" id="A0A8S4Q4Z8"/>
<organism evidence="2 3">
    <name type="scientific">Owenia fusiformis</name>
    <name type="common">Polychaete worm</name>
    <dbReference type="NCBI Taxonomy" id="6347"/>
    <lineage>
        <taxon>Eukaryota</taxon>
        <taxon>Metazoa</taxon>
        <taxon>Spiralia</taxon>
        <taxon>Lophotrochozoa</taxon>
        <taxon>Annelida</taxon>
        <taxon>Polychaeta</taxon>
        <taxon>Sedentaria</taxon>
        <taxon>Canalipalpata</taxon>
        <taxon>Sabellida</taxon>
        <taxon>Oweniida</taxon>
        <taxon>Oweniidae</taxon>
        <taxon>Owenia</taxon>
    </lineage>
</organism>
<dbReference type="InterPro" id="IPR006621">
    <property type="entry name" value="Nose-resist-to-fluoxetine_N"/>
</dbReference>
<feature type="non-terminal residue" evidence="2">
    <location>
        <position position="1"/>
    </location>
</feature>
<comment type="caution">
    <text evidence="2">The sequence shown here is derived from an EMBL/GenBank/DDBJ whole genome shotgun (WGS) entry which is preliminary data.</text>
</comment>
<evidence type="ECO:0000313" key="3">
    <source>
        <dbReference type="Proteomes" id="UP000749559"/>
    </source>
</evidence>
<evidence type="ECO:0000259" key="1">
    <source>
        <dbReference type="Pfam" id="PF20146"/>
    </source>
</evidence>
<reference evidence="2" key="1">
    <citation type="submission" date="2022-03" db="EMBL/GenBank/DDBJ databases">
        <authorList>
            <person name="Martin C."/>
        </authorList>
    </citation>
    <scope>NUCLEOTIDE SEQUENCE</scope>
</reference>
<name>A0A8S4Q4Z8_OWEFU</name>
<keyword evidence="3" id="KW-1185">Reference proteome</keyword>
<dbReference type="Pfam" id="PF20146">
    <property type="entry name" value="NRF"/>
    <property type="match status" value="1"/>
</dbReference>
<gene>
    <name evidence="2" type="ORF">OFUS_LOCUS25386</name>
</gene>